<evidence type="ECO:0000256" key="1">
    <source>
        <dbReference type="ARBA" id="ARBA00004141"/>
    </source>
</evidence>
<feature type="domain" description="Cation/H+ exchanger transmembrane" evidence="10">
    <location>
        <begin position="3"/>
        <end position="258"/>
    </location>
</feature>
<evidence type="ECO:0000313" key="12">
    <source>
        <dbReference type="Proteomes" id="UP000199648"/>
    </source>
</evidence>
<evidence type="ECO:0000256" key="5">
    <source>
        <dbReference type="ARBA" id="ARBA00022692"/>
    </source>
</evidence>
<reference evidence="11 12" key="1">
    <citation type="submission" date="2016-10" db="EMBL/GenBank/DDBJ databases">
        <authorList>
            <person name="de Groot N.N."/>
        </authorList>
    </citation>
    <scope>NUCLEOTIDE SEQUENCE [LARGE SCALE GENOMIC DNA]</scope>
    <source>
        <strain evidence="11 12">HLD2</strain>
    </source>
</reference>
<dbReference type="AlphaFoldDB" id="A0A1G5Q3Q2"/>
<dbReference type="EMBL" id="FMWD01000003">
    <property type="protein sequence ID" value="SCZ56176.1"/>
    <property type="molecule type" value="Genomic_DNA"/>
</dbReference>
<feature type="transmembrane region" description="Helical" evidence="9">
    <location>
        <begin position="143"/>
        <end position="161"/>
    </location>
</feature>
<dbReference type="PANTHER" id="PTHR42751">
    <property type="entry name" value="SODIUM/HYDROGEN EXCHANGER FAMILY/TRKA DOMAIN PROTEIN"/>
    <property type="match status" value="1"/>
</dbReference>
<feature type="transmembrane region" description="Helical" evidence="9">
    <location>
        <begin position="52"/>
        <end position="78"/>
    </location>
</feature>
<proteinExistence type="inferred from homology"/>
<evidence type="ECO:0000256" key="4">
    <source>
        <dbReference type="ARBA" id="ARBA00022449"/>
    </source>
</evidence>
<evidence type="ECO:0000256" key="6">
    <source>
        <dbReference type="ARBA" id="ARBA00022989"/>
    </source>
</evidence>
<feature type="transmembrane region" description="Helical" evidence="9">
    <location>
        <begin position="27"/>
        <end position="45"/>
    </location>
</feature>
<keyword evidence="8 9" id="KW-0472">Membrane</keyword>
<comment type="similarity">
    <text evidence="2">Belongs to the monovalent cation:proton antiporter 2 (CPA2) transporter (TC 2.A.37) family.</text>
</comment>
<name>A0A1G5Q3Q2_9GAMM</name>
<keyword evidence="5 9" id="KW-0812">Transmembrane</keyword>
<evidence type="ECO:0000256" key="2">
    <source>
        <dbReference type="ARBA" id="ARBA00005551"/>
    </source>
</evidence>
<dbReference type="GO" id="GO:1902600">
    <property type="term" value="P:proton transmembrane transport"/>
    <property type="evidence" value="ECO:0007669"/>
    <property type="project" value="InterPro"/>
</dbReference>
<evidence type="ECO:0000256" key="7">
    <source>
        <dbReference type="ARBA" id="ARBA00023065"/>
    </source>
</evidence>
<evidence type="ECO:0000313" key="11">
    <source>
        <dbReference type="EMBL" id="SCZ56176.1"/>
    </source>
</evidence>
<feature type="transmembrane region" description="Helical" evidence="9">
    <location>
        <begin position="98"/>
        <end position="131"/>
    </location>
</feature>
<comment type="subcellular location">
    <subcellularLocation>
        <location evidence="1">Membrane</location>
        <topology evidence="1">Multi-pass membrane protein</topology>
    </subcellularLocation>
</comment>
<feature type="transmembrane region" description="Helical" evidence="9">
    <location>
        <begin position="236"/>
        <end position="255"/>
    </location>
</feature>
<dbReference type="GO" id="GO:0016020">
    <property type="term" value="C:membrane"/>
    <property type="evidence" value="ECO:0007669"/>
    <property type="project" value="UniProtKB-SubCell"/>
</dbReference>
<keyword evidence="6 9" id="KW-1133">Transmembrane helix</keyword>
<dbReference type="GO" id="GO:0015297">
    <property type="term" value="F:antiporter activity"/>
    <property type="evidence" value="ECO:0007669"/>
    <property type="project" value="UniProtKB-KW"/>
</dbReference>
<keyword evidence="12" id="KW-1185">Reference proteome</keyword>
<dbReference type="STRING" id="415747.SAMN03097708_01294"/>
<organism evidence="11 12">
    <name type="scientific">Thiohalomonas denitrificans</name>
    <dbReference type="NCBI Taxonomy" id="415747"/>
    <lineage>
        <taxon>Bacteria</taxon>
        <taxon>Pseudomonadati</taxon>
        <taxon>Pseudomonadota</taxon>
        <taxon>Gammaproteobacteria</taxon>
        <taxon>Thiohalomonadales</taxon>
        <taxon>Thiohalomonadaceae</taxon>
        <taxon>Thiohalomonas</taxon>
    </lineage>
</organism>
<dbReference type="Gene3D" id="1.20.1530.20">
    <property type="match status" value="1"/>
</dbReference>
<dbReference type="Proteomes" id="UP000199648">
    <property type="component" value="Unassembled WGS sequence"/>
</dbReference>
<dbReference type="InterPro" id="IPR006153">
    <property type="entry name" value="Cation/H_exchanger_TM"/>
</dbReference>
<evidence type="ECO:0000256" key="3">
    <source>
        <dbReference type="ARBA" id="ARBA00022448"/>
    </source>
</evidence>
<keyword evidence="3" id="KW-0813">Transport</keyword>
<dbReference type="Pfam" id="PF00999">
    <property type="entry name" value="Na_H_Exchanger"/>
    <property type="match status" value="1"/>
</dbReference>
<protein>
    <submittedName>
        <fullName evidence="11">Sodium/hydrogen exchanger family protein</fullName>
    </submittedName>
</protein>
<evidence type="ECO:0000256" key="9">
    <source>
        <dbReference type="SAM" id="Phobius"/>
    </source>
</evidence>
<accession>A0A1G5Q3Q2</accession>
<sequence length="266" mass="28309">MGIWREAGTLDTTHGRLLLDIAELDDIVGIILMGLLLSVLPILLGNTNNGDLWGTVGSGALLFFIKFFLFAVGCLLFARYLEKRLTSWSARFEPDTGLMLLVLGFGFVIAAVAGWLGFSLAIGALFAGLVFSRDPKAIQTEASFNDLYTFFSPFFFIGIGLDINPAALTGGLQLGLVLLLAAIAGKLLGAGLLAWPFLSGTGAILIGISMVPRAEIAMVIMHHGKAIGPEVVPDSLYAGMVLVTAATSLLAPLALRPLIGRWRRHL</sequence>
<evidence type="ECO:0000259" key="10">
    <source>
        <dbReference type="Pfam" id="PF00999"/>
    </source>
</evidence>
<gene>
    <name evidence="11" type="ORF">SAMN03097708_01294</name>
</gene>
<dbReference type="InterPro" id="IPR038770">
    <property type="entry name" value="Na+/solute_symporter_sf"/>
</dbReference>
<evidence type="ECO:0000256" key="8">
    <source>
        <dbReference type="ARBA" id="ARBA00023136"/>
    </source>
</evidence>
<keyword evidence="4" id="KW-0050">Antiport</keyword>
<dbReference type="PANTHER" id="PTHR42751:SF3">
    <property type="entry name" value="SODIUM_GLUTAMATE SYMPORTER"/>
    <property type="match status" value="1"/>
</dbReference>
<keyword evidence="7" id="KW-0406">Ion transport</keyword>